<reference evidence="1" key="1">
    <citation type="submission" date="2010-05" db="EMBL/GenBank/DDBJ databases">
        <title>The Genome Sequence of Magnaporthe poae strain ATCC 64411.</title>
        <authorList>
            <consortium name="The Broad Institute Genome Sequencing Platform"/>
            <consortium name="Broad Institute Genome Sequencing Center for Infectious Disease"/>
            <person name="Ma L.-J."/>
            <person name="Dead R."/>
            <person name="Young S."/>
            <person name="Zeng Q."/>
            <person name="Koehrsen M."/>
            <person name="Alvarado L."/>
            <person name="Berlin A."/>
            <person name="Chapman S.B."/>
            <person name="Chen Z."/>
            <person name="Freedman E."/>
            <person name="Gellesch M."/>
            <person name="Goldberg J."/>
            <person name="Griggs A."/>
            <person name="Gujja S."/>
            <person name="Heilman E.R."/>
            <person name="Heiman D."/>
            <person name="Hepburn T."/>
            <person name="Howarth C."/>
            <person name="Jen D."/>
            <person name="Larson L."/>
            <person name="Mehta T."/>
            <person name="Neiman D."/>
            <person name="Pearson M."/>
            <person name="Roberts A."/>
            <person name="Saif S."/>
            <person name="Shea T."/>
            <person name="Shenoy N."/>
            <person name="Sisk P."/>
            <person name="Stolte C."/>
            <person name="Sykes S."/>
            <person name="Walk T."/>
            <person name="White J."/>
            <person name="Yandava C."/>
            <person name="Haas B."/>
            <person name="Nusbaum C."/>
            <person name="Birren B."/>
        </authorList>
    </citation>
    <scope>NUCLEOTIDE SEQUENCE</scope>
    <source>
        <strain evidence="1">ATCC 64411</strain>
    </source>
</reference>
<dbReference type="eggNOG" id="ENOG502R86N">
    <property type="taxonomic scope" value="Eukaryota"/>
</dbReference>
<dbReference type="EMBL" id="GL876967">
    <property type="protein sequence ID" value="KLU84437.1"/>
    <property type="molecule type" value="Genomic_DNA"/>
</dbReference>
<dbReference type="EnsemblFungi" id="MAPG_03479T0">
    <property type="protein sequence ID" value="MAPG_03479T0"/>
    <property type="gene ID" value="MAPG_03479"/>
</dbReference>
<evidence type="ECO:0000313" key="1">
    <source>
        <dbReference type="EMBL" id="KLU84437.1"/>
    </source>
</evidence>
<dbReference type="AlphaFoldDB" id="A0A0C4DU46"/>
<dbReference type="OrthoDB" id="4642317at2759"/>
<organism evidence="2 3">
    <name type="scientific">Magnaporthiopsis poae (strain ATCC 64411 / 73-15)</name>
    <name type="common">Kentucky bluegrass fungus</name>
    <name type="synonym">Magnaporthe poae</name>
    <dbReference type="NCBI Taxonomy" id="644358"/>
    <lineage>
        <taxon>Eukaryota</taxon>
        <taxon>Fungi</taxon>
        <taxon>Dikarya</taxon>
        <taxon>Ascomycota</taxon>
        <taxon>Pezizomycotina</taxon>
        <taxon>Sordariomycetes</taxon>
        <taxon>Sordariomycetidae</taxon>
        <taxon>Magnaporthales</taxon>
        <taxon>Magnaporthaceae</taxon>
        <taxon>Magnaporthiopsis</taxon>
    </lineage>
</organism>
<keyword evidence="3" id="KW-1185">Reference proteome</keyword>
<evidence type="ECO:0000313" key="3">
    <source>
        <dbReference type="Proteomes" id="UP000011715"/>
    </source>
</evidence>
<evidence type="ECO:0000313" key="2">
    <source>
        <dbReference type="EnsemblFungi" id="MAPG_03479T0"/>
    </source>
</evidence>
<sequence length="619" mass="67888">MPSRASPPRSPAQSFECLHLIPQGDMMSCHRFLALGAALLAHSAIAAGLQAAAPGTDAASLSILTKAADAQVQPAIDAKADSLRGSPRGLARQVRRLVTPFVWGQSSYYHNETLLAHAEDMLATLTERQHSDGTFTVGNRHSPPDTGFLIEDFGVMVTILESDGHAGSKKIVETIRSLMAKAGPGLAHSGIHTPNHRWKLCSALAHISHATGNNSYISRIDDWLAEGIDIDEDGIYSERSTIYYSNVANPSLLTVAHILNRTELVRHIRKNLELVIEHAEPVGGEVETIHSRRQDQNQRQILKDYYVQFRELALLDKNGRFAAMARLIEHLFAADLGDFLGDLLERPELAAALPAEEKAFVDFEKHYKASGLFRVRRGKVAAAAFGGSDWYADGKETPFFNRFGSGLSTNPTLFRAWNGRAVLEAVRLAPEFFSMGHFRSNGLAYDKGVVRLGNELKIPYYHPIPAEHRRPDGVYAMSRSVDGRFYAALDFENRPTHTRDLKTDVRISPTAAGYDLNFVVGGEEDVDMTLELTFRQGGELSGDVEALEDGTFRLAEGRGTYRVGEDTITFGSGNGAGPINAGAAGEQYSWHNGNLVVQGQRVYITGRSPLNYTLSLEFS</sequence>
<dbReference type="Proteomes" id="UP000011715">
    <property type="component" value="Unassembled WGS sequence"/>
</dbReference>
<gene>
    <name evidence="1" type="ORF">MAPG_03479</name>
</gene>
<protein>
    <submittedName>
        <fullName evidence="1 2">Uncharacterized protein</fullName>
    </submittedName>
</protein>
<reference evidence="2" key="5">
    <citation type="submission" date="2015-06" db="UniProtKB">
        <authorList>
            <consortium name="EnsemblFungi"/>
        </authorList>
    </citation>
    <scope>IDENTIFICATION</scope>
    <source>
        <strain evidence="2">ATCC 64411</strain>
    </source>
</reference>
<dbReference type="OMA" id="FFGKGQF"/>
<proteinExistence type="predicted"/>
<reference evidence="3" key="2">
    <citation type="submission" date="2010-05" db="EMBL/GenBank/DDBJ databases">
        <title>The genome sequence of Magnaporthe poae strain ATCC 64411.</title>
        <authorList>
            <person name="Ma L.-J."/>
            <person name="Dead R."/>
            <person name="Young S."/>
            <person name="Zeng Q."/>
            <person name="Koehrsen M."/>
            <person name="Alvarado L."/>
            <person name="Berlin A."/>
            <person name="Chapman S.B."/>
            <person name="Chen Z."/>
            <person name="Freedman E."/>
            <person name="Gellesch M."/>
            <person name="Goldberg J."/>
            <person name="Griggs A."/>
            <person name="Gujja S."/>
            <person name="Heilman E.R."/>
            <person name="Heiman D."/>
            <person name="Hepburn T."/>
            <person name="Howarth C."/>
            <person name="Jen D."/>
            <person name="Larson L."/>
            <person name="Mehta T."/>
            <person name="Neiman D."/>
            <person name="Pearson M."/>
            <person name="Roberts A."/>
            <person name="Saif S."/>
            <person name="Shea T."/>
            <person name="Shenoy N."/>
            <person name="Sisk P."/>
            <person name="Stolte C."/>
            <person name="Sykes S."/>
            <person name="Walk T."/>
            <person name="White J."/>
            <person name="Yandava C."/>
            <person name="Haas B."/>
            <person name="Nusbaum C."/>
            <person name="Birren B."/>
        </authorList>
    </citation>
    <scope>NUCLEOTIDE SEQUENCE [LARGE SCALE GENOMIC DNA]</scope>
    <source>
        <strain evidence="3">ATCC 64411 / 73-15</strain>
    </source>
</reference>
<dbReference type="STRING" id="644358.A0A0C4DU46"/>
<reference evidence="1" key="3">
    <citation type="submission" date="2011-03" db="EMBL/GenBank/DDBJ databases">
        <title>Annotation of Magnaporthe poae ATCC 64411.</title>
        <authorList>
            <person name="Ma L.-J."/>
            <person name="Dead R."/>
            <person name="Young S.K."/>
            <person name="Zeng Q."/>
            <person name="Gargeya S."/>
            <person name="Fitzgerald M."/>
            <person name="Haas B."/>
            <person name="Abouelleil A."/>
            <person name="Alvarado L."/>
            <person name="Arachchi H.M."/>
            <person name="Berlin A."/>
            <person name="Brown A."/>
            <person name="Chapman S.B."/>
            <person name="Chen Z."/>
            <person name="Dunbar C."/>
            <person name="Freedman E."/>
            <person name="Gearin G."/>
            <person name="Gellesch M."/>
            <person name="Goldberg J."/>
            <person name="Griggs A."/>
            <person name="Gujja S."/>
            <person name="Heiman D."/>
            <person name="Howarth C."/>
            <person name="Larson L."/>
            <person name="Lui A."/>
            <person name="MacDonald P.J.P."/>
            <person name="Mehta T."/>
            <person name="Montmayeur A."/>
            <person name="Murphy C."/>
            <person name="Neiman D."/>
            <person name="Pearson M."/>
            <person name="Priest M."/>
            <person name="Roberts A."/>
            <person name="Saif S."/>
            <person name="Shea T."/>
            <person name="Shenoy N."/>
            <person name="Sisk P."/>
            <person name="Stolte C."/>
            <person name="Sykes S."/>
            <person name="Yandava C."/>
            <person name="Wortman J."/>
            <person name="Nusbaum C."/>
            <person name="Birren B."/>
        </authorList>
    </citation>
    <scope>NUCLEOTIDE SEQUENCE</scope>
    <source>
        <strain evidence="1">ATCC 64411</strain>
    </source>
</reference>
<reference evidence="2" key="4">
    <citation type="journal article" date="2015" name="G3 (Bethesda)">
        <title>Genome sequences of three phytopathogenic species of the Magnaporthaceae family of fungi.</title>
        <authorList>
            <person name="Okagaki L.H."/>
            <person name="Nunes C.C."/>
            <person name="Sailsbery J."/>
            <person name="Clay B."/>
            <person name="Brown D."/>
            <person name="John T."/>
            <person name="Oh Y."/>
            <person name="Young N."/>
            <person name="Fitzgerald M."/>
            <person name="Haas B.J."/>
            <person name="Zeng Q."/>
            <person name="Young S."/>
            <person name="Adiconis X."/>
            <person name="Fan L."/>
            <person name="Levin J.Z."/>
            <person name="Mitchell T.K."/>
            <person name="Okubara P.A."/>
            <person name="Farman M.L."/>
            <person name="Kohn L.M."/>
            <person name="Birren B."/>
            <person name="Ma L.-J."/>
            <person name="Dean R.A."/>
        </authorList>
    </citation>
    <scope>NUCLEOTIDE SEQUENCE</scope>
    <source>
        <strain evidence="2">ATCC 64411 / 73-15</strain>
    </source>
</reference>
<dbReference type="VEuPathDB" id="FungiDB:MAPG_03479"/>
<accession>A0A0C4DU46</accession>
<name>A0A0C4DU46_MAGP6</name>
<dbReference type="EMBL" id="ADBL01000829">
    <property type="status" value="NOT_ANNOTATED_CDS"/>
    <property type="molecule type" value="Genomic_DNA"/>
</dbReference>